<dbReference type="Pfam" id="PF09362">
    <property type="entry name" value="DUF1996"/>
    <property type="match status" value="1"/>
</dbReference>
<comment type="caution">
    <text evidence="6">The sequence shown here is derived from an EMBL/GenBank/DDBJ whole genome shotgun (WGS) entry which is preliminary data.</text>
</comment>
<dbReference type="PRINTS" id="PR00463">
    <property type="entry name" value="EP450I"/>
</dbReference>
<dbReference type="InParanoid" id="A0A7C8MN72"/>
<dbReference type="GO" id="GO:0020037">
    <property type="term" value="F:heme binding"/>
    <property type="evidence" value="ECO:0007669"/>
    <property type="project" value="InterPro"/>
</dbReference>
<evidence type="ECO:0000256" key="3">
    <source>
        <dbReference type="PIRSR" id="PIRSR602401-1"/>
    </source>
</evidence>
<dbReference type="GO" id="GO:0004497">
    <property type="term" value="F:monooxygenase activity"/>
    <property type="evidence" value="ECO:0007669"/>
    <property type="project" value="InterPro"/>
</dbReference>
<dbReference type="GO" id="GO:0005506">
    <property type="term" value="F:iron ion binding"/>
    <property type="evidence" value="ECO:0007669"/>
    <property type="project" value="InterPro"/>
</dbReference>
<dbReference type="OrthoDB" id="10029320at2759"/>
<dbReference type="PROSITE" id="PS00086">
    <property type="entry name" value="CYTOCHROME_P450"/>
    <property type="match status" value="1"/>
</dbReference>
<evidence type="ECO:0000256" key="2">
    <source>
        <dbReference type="ARBA" id="ARBA00023004"/>
    </source>
</evidence>
<dbReference type="PANTHER" id="PTHR43662:SF13">
    <property type="entry name" value="DUF1996 DOMAIN-CONTAINING PROTEIN"/>
    <property type="match status" value="1"/>
</dbReference>
<evidence type="ECO:0000313" key="6">
    <source>
        <dbReference type="EMBL" id="KAF2963695.1"/>
    </source>
</evidence>
<organism evidence="6 7">
    <name type="scientific">Xylaria multiplex</name>
    <dbReference type="NCBI Taxonomy" id="323545"/>
    <lineage>
        <taxon>Eukaryota</taxon>
        <taxon>Fungi</taxon>
        <taxon>Dikarya</taxon>
        <taxon>Ascomycota</taxon>
        <taxon>Pezizomycotina</taxon>
        <taxon>Sordariomycetes</taxon>
        <taxon>Xylariomycetidae</taxon>
        <taxon>Xylariales</taxon>
        <taxon>Xylariaceae</taxon>
        <taxon>Xylaria</taxon>
    </lineage>
</organism>
<dbReference type="Pfam" id="PF00067">
    <property type="entry name" value="p450"/>
    <property type="match status" value="1"/>
</dbReference>
<evidence type="ECO:0000313" key="7">
    <source>
        <dbReference type="Proteomes" id="UP000481858"/>
    </source>
</evidence>
<dbReference type="SUPFAM" id="SSF48264">
    <property type="entry name" value="Cytochrome P450"/>
    <property type="match status" value="1"/>
</dbReference>
<accession>A0A7C8MN72</accession>
<dbReference type="InterPro" id="IPR001128">
    <property type="entry name" value="Cyt_P450"/>
</dbReference>
<keyword evidence="3" id="KW-0349">Heme</keyword>
<dbReference type="PRINTS" id="PR00385">
    <property type="entry name" value="P450"/>
</dbReference>
<protein>
    <recommendedName>
        <fullName evidence="5">DUF1996 domain-containing protein</fullName>
    </recommendedName>
</protein>
<dbReference type="Proteomes" id="UP000481858">
    <property type="component" value="Unassembled WGS sequence"/>
</dbReference>
<feature type="binding site" description="axial binding residue" evidence="3">
    <location>
        <position position="792"/>
    </location>
    <ligand>
        <name>heme</name>
        <dbReference type="ChEBI" id="CHEBI:30413"/>
    </ligand>
    <ligandPart>
        <name>Fe</name>
        <dbReference type="ChEBI" id="CHEBI:18248"/>
    </ligandPart>
</feature>
<dbReference type="InterPro" id="IPR036396">
    <property type="entry name" value="Cyt_P450_sf"/>
</dbReference>
<dbReference type="InterPro" id="IPR018535">
    <property type="entry name" value="DUF1996"/>
</dbReference>
<dbReference type="InterPro" id="IPR017972">
    <property type="entry name" value="Cyt_P450_CS"/>
</dbReference>
<keyword evidence="2 3" id="KW-0408">Iron</keyword>
<evidence type="ECO:0000256" key="1">
    <source>
        <dbReference type="ARBA" id="ARBA00022723"/>
    </source>
</evidence>
<dbReference type="Gene3D" id="1.10.630.10">
    <property type="entry name" value="Cytochrome P450"/>
    <property type="match status" value="1"/>
</dbReference>
<reference evidence="6 7" key="1">
    <citation type="submission" date="2019-12" db="EMBL/GenBank/DDBJ databases">
        <title>Draft genome sequence of the ascomycete Xylaria multiplex DSM 110363.</title>
        <authorList>
            <person name="Buettner E."/>
            <person name="Kellner H."/>
        </authorList>
    </citation>
    <scope>NUCLEOTIDE SEQUENCE [LARGE SCALE GENOMIC DNA]</scope>
    <source>
        <strain evidence="6 7">DSM 110363</strain>
    </source>
</reference>
<gene>
    <name evidence="6" type="ORF">GQX73_g9879</name>
</gene>
<dbReference type="AlphaFoldDB" id="A0A7C8MN72"/>
<dbReference type="InterPro" id="IPR002401">
    <property type="entry name" value="Cyt_P450_E_grp-I"/>
</dbReference>
<dbReference type="GO" id="GO:0016705">
    <property type="term" value="F:oxidoreductase activity, acting on paired donors, with incorporation or reduction of molecular oxygen"/>
    <property type="evidence" value="ECO:0007669"/>
    <property type="project" value="InterPro"/>
</dbReference>
<keyword evidence="7" id="KW-1185">Reference proteome</keyword>
<sequence length="870" mass="96859">MHWKSMTALALAARTTALLRFSCTQLTIDRVDPLVNPGLTPSPHLHQIIGGNSFNVTMDPAKDMPAESDCTTCQFLEDSSNYWTAVLFFRARNGTFKRVPIVPNVGFEGAEGGMTVYYMQNGLADYQQTSKVTAFKPGFRMIIGDPLTHTAADSNRFRQVTFTCLQDPGTRFPETKNFPNKPCPAGIMANIRFPTCWDGKNLDTQNHMDHMAYPANGTFDSRGPCPASHPVPVPQLMYETVWDTRQFNNPEDWPEDGSQPFVWSFGDQTGYGSHGDYLFGWKGDALQRTMDTPCYVNCPTLTTQPVADQNKCKVAQSFKEDIDGLVARFLYRGYVVRSRAKALKAQGIPILPHSWLLGHLRILGDWRAENPPDANFYSFHTWLIKNCKRYFPGLDFPPPVVYLDIWPAEMPLAIVYDPVAASQFAQTPSLPKLSLSTDFLVPLTSGLDIVSNEGAEWKTWRSRFNPGFSQRNLIAMLPALIEEVSIFASQLESLAGKAGEWGSVFRLDEKTINLTFDIIVRAALGMRLNEQQRAESSPLKTALLDQIQIMNYGANAARALPIGRMPWHNAAARRNNKTIRDLVMPQIQNKLKSDSNDSQVKTIVDLAIKYVDKDDPSASREKPSPEFIDKLVANLKAFLFAGHDTTAASACFMAKLLQDNPECMAKLRAEHDAVLGPDPTLAADALEKSPHLLYALPYTLGCIKETLRLCPLAATLREAPPGFSLTAPGSSTRYPMDGWGIWLSAPGVARNPNYWVRPDEFIPDRWTVPEGDPLHPVNNNAWAPFSIGPRNCIGMELALIELRIFSVLTARRFDIAEAWDKWDAQKSSKATPNAKIDGERLYSSGDGIVHPKDGMPVHVRLREHSPAVLA</sequence>
<dbReference type="EMBL" id="WUBL01000187">
    <property type="protein sequence ID" value="KAF2963695.1"/>
    <property type="molecule type" value="Genomic_DNA"/>
</dbReference>
<feature type="chain" id="PRO_5028843816" description="DUF1996 domain-containing protein" evidence="4">
    <location>
        <begin position="18"/>
        <end position="870"/>
    </location>
</feature>
<keyword evidence="1 3" id="KW-0479">Metal-binding</keyword>
<evidence type="ECO:0000256" key="4">
    <source>
        <dbReference type="SAM" id="SignalP"/>
    </source>
</evidence>
<name>A0A7C8MN72_9PEZI</name>
<feature type="signal peptide" evidence="4">
    <location>
        <begin position="1"/>
        <end position="17"/>
    </location>
</feature>
<proteinExistence type="predicted"/>
<dbReference type="PANTHER" id="PTHR43662">
    <property type="match status" value="1"/>
</dbReference>
<evidence type="ECO:0000259" key="5">
    <source>
        <dbReference type="Pfam" id="PF09362"/>
    </source>
</evidence>
<comment type="cofactor">
    <cofactor evidence="3">
        <name>heme</name>
        <dbReference type="ChEBI" id="CHEBI:30413"/>
    </cofactor>
</comment>
<keyword evidence="4" id="KW-0732">Signal</keyword>
<feature type="domain" description="DUF1996" evidence="5">
    <location>
        <begin position="32"/>
        <end position="281"/>
    </location>
</feature>